<name>A0A0A9DYL4_ARUDO</name>
<feature type="compositionally biased region" description="Polar residues" evidence="1">
    <location>
        <begin position="70"/>
        <end position="80"/>
    </location>
</feature>
<proteinExistence type="predicted"/>
<feature type="region of interest" description="Disordered" evidence="1">
    <location>
        <begin position="57"/>
        <end position="80"/>
    </location>
</feature>
<dbReference type="AlphaFoldDB" id="A0A0A9DYL4"/>
<dbReference type="EMBL" id="GBRH01207130">
    <property type="protein sequence ID" value="JAD90765.1"/>
    <property type="molecule type" value="Transcribed_RNA"/>
</dbReference>
<accession>A0A0A9DYL4</accession>
<evidence type="ECO:0000313" key="2">
    <source>
        <dbReference type="EMBL" id="JAD90765.1"/>
    </source>
</evidence>
<reference evidence="2" key="2">
    <citation type="journal article" date="2015" name="Data Brief">
        <title>Shoot transcriptome of the giant reed, Arundo donax.</title>
        <authorList>
            <person name="Barrero R.A."/>
            <person name="Guerrero F.D."/>
            <person name="Moolhuijzen P."/>
            <person name="Goolsby J.A."/>
            <person name="Tidwell J."/>
            <person name="Bellgard S.E."/>
            <person name="Bellgard M.I."/>
        </authorList>
    </citation>
    <scope>NUCLEOTIDE SEQUENCE</scope>
    <source>
        <tissue evidence="2">Shoot tissue taken approximately 20 cm above the soil surface</tissue>
    </source>
</reference>
<dbReference type="PROSITE" id="PS51257">
    <property type="entry name" value="PROKAR_LIPOPROTEIN"/>
    <property type="match status" value="1"/>
</dbReference>
<evidence type="ECO:0000256" key="1">
    <source>
        <dbReference type="SAM" id="MobiDB-lite"/>
    </source>
</evidence>
<sequence length="80" mass="8103">MATKRPTTAGSTPALLSCRTVVGLESMSSATPALASMAAITPPSMTQDLPLPVMIRTDASPATGDRAAPTKSTKVNGMQS</sequence>
<organism evidence="2">
    <name type="scientific">Arundo donax</name>
    <name type="common">Giant reed</name>
    <name type="synonym">Donax arundinaceus</name>
    <dbReference type="NCBI Taxonomy" id="35708"/>
    <lineage>
        <taxon>Eukaryota</taxon>
        <taxon>Viridiplantae</taxon>
        <taxon>Streptophyta</taxon>
        <taxon>Embryophyta</taxon>
        <taxon>Tracheophyta</taxon>
        <taxon>Spermatophyta</taxon>
        <taxon>Magnoliopsida</taxon>
        <taxon>Liliopsida</taxon>
        <taxon>Poales</taxon>
        <taxon>Poaceae</taxon>
        <taxon>PACMAD clade</taxon>
        <taxon>Arundinoideae</taxon>
        <taxon>Arundineae</taxon>
        <taxon>Arundo</taxon>
    </lineage>
</organism>
<protein>
    <submittedName>
        <fullName evidence="2">Uncharacterized protein</fullName>
    </submittedName>
</protein>
<reference evidence="2" key="1">
    <citation type="submission" date="2014-09" db="EMBL/GenBank/DDBJ databases">
        <authorList>
            <person name="Magalhaes I.L.F."/>
            <person name="Oliveira U."/>
            <person name="Santos F.R."/>
            <person name="Vidigal T.H.D.A."/>
            <person name="Brescovit A.D."/>
            <person name="Santos A.J."/>
        </authorList>
    </citation>
    <scope>NUCLEOTIDE SEQUENCE</scope>
    <source>
        <tissue evidence="2">Shoot tissue taken approximately 20 cm above the soil surface</tissue>
    </source>
</reference>